<dbReference type="HOGENOM" id="CLU_577115_0_0_6"/>
<sequence length="473" mass="54789">MKTHNANPTGRSCMKSSSLPRIIVRKLFLFSLFLITSTTLAWDGHFSLSYVALKNMPEIAHKATIPAETLTAFLQKERLGLVKLLRENEIWSQQNIPYYPPVPHDLVFKGDDSKPLKMQFVEAIRINPNLKFPLFVQYPPGEKHRIQGHPLVKRDVMLPLVTKAGWVYVPNPPLEGLSPGEKVSPLEIITSASDEPDYGMDTDLWENNPSWFAKEDHWGKQPFGDPGLLLSSQAPFHMAFYYESPLIYKVAPFLKYSYLEYRLHLYRVLSQYAFQTGHPYWGYRFLGWSIHYAQDLTQPYHSTAIPNASVIKLITVSLLKQIGYTKPQRNVIRLSSNRHFTLENYTYHLVKYLLATKQKDNKILQSLADTRQDSHYPAYTDEYPRTIIAKESHAMADRVDKEIRKIFPKKYVADPNYVFFETKTDVDLFKIMQDRHLNKEMDSFNAELATLLRAYGAHTRNIVRYVIHGSSRN</sequence>
<dbReference type="GO" id="GO:0016788">
    <property type="term" value="F:hydrolase activity, acting on ester bonds"/>
    <property type="evidence" value="ECO:0007669"/>
    <property type="project" value="InterPro"/>
</dbReference>
<dbReference type="EMBL" id="CP000733">
    <property type="protein sequence ID" value="ABS76531.2"/>
    <property type="molecule type" value="Genomic_DNA"/>
</dbReference>
<dbReference type="SUPFAM" id="SSF48537">
    <property type="entry name" value="Phospholipase C/P1 nuclease"/>
    <property type="match status" value="1"/>
</dbReference>
<dbReference type="InterPro" id="IPR008947">
    <property type="entry name" value="PLipase_C/P1_nuclease_dom_sf"/>
</dbReference>
<dbReference type="Proteomes" id="UP000008555">
    <property type="component" value="Chromosome"/>
</dbReference>
<gene>
    <name evidence="1" type="ordered locus">CBUD_0079</name>
</gene>
<name>A9KF20_COXBN</name>
<evidence type="ECO:0000313" key="1">
    <source>
        <dbReference type="EMBL" id="ABS76531.2"/>
    </source>
</evidence>
<evidence type="ECO:0008006" key="3">
    <source>
        <dbReference type="Google" id="ProtNLM"/>
    </source>
</evidence>
<accession>A9KF20</accession>
<dbReference type="AlphaFoldDB" id="A9KF20"/>
<organism evidence="1 2">
    <name type="scientific">Coxiella burnetii (strain Dugway 5J108-111)</name>
    <dbReference type="NCBI Taxonomy" id="434922"/>
    <lineage>
        <taxon>Bacteria</taxon>
        <taxon>Pseudomonadati</taxon>
        <taxon>Pseudomonadota</taxon>
        <taxon>Gammaproteobacteria</taxon>
        <taxon>Legionellales</taxon>
        <taxon>Coxiellaceae</taxon>
        <taxon>Coxiella</taxon>
    </lineage>
</organism>
<proteinExistence type="predicted"/>
<evidence type="ECO:0000313" key="2">
    <source>
        <dbReference type="Proteomes" id="UP000008555"/>
    </source>
</evidence>
<protein>
    <recommendedName>
        <fullName evidence="3">Phospholipase C</fullName>
    </recommendedName>
</protein>
<reference evidence="1 2" key="1">
    <citation type="journal article" date="2009" name="Infect. Immun.">
        <title>Comparative genomics reveal extensive transposon-mediated genomic plasticity and diversity among potential effector proteins within the genus Coxiella.</title>
        <authorList>
            <person name="Beare P.A."/>
            <person name="Unsworth N."/>
            <person name="Andoh M."/>
            <person name="Voth D.E."/>
            <person name="Omsland A."/>
            <person name="Gilk S.D."/>
            <person name="Williams K.P."/>
            <person name="Sobral B.W."/>
            <person name="Kupko J.J.III."/>
            <person name="Porcella S.F."/>
            <person name="Samuel J.E."/>
            <person name="Heinzen R.A."/>
        </authorList>
    </citation>
    <scope>NUCLEOTIDE SEQUENCE [LARGE SCALE GENOMIC DNA]</scope>
    <source>
        <strain evidence="1 2">Dugway 5J108-111</strain>
    </source>
</reference>
<dbReference type="Gene3D" id="1.10.575.10">
    <property type="entry name" value="P1 Nuclease"/>
    <property type="match status" value="1"/>
</dbReference>
<dbReference type="KEGG" id="cbd:CBUD_0079"/>